<dbReference type="WBParaSite" id="PgB12X_g045_t01">
    <property type="protein sequence ID" value="PgB12X_g045_t01"/>
    <property type="gene ID" value="PgB12X_g045"/>
</dbReference>
<proteinExistence type="predicted"/>
<sequence length="219" mass="25323">MTNISQRDEVAAEMDLPKFMEQKEKIRKAQSLYEPWMDNMAMVEESKEYVAPPPRHPHAKHRSQFTFDSEYLKTDSKTPTSPSKLLIETDYTEFYAWVLNGKETDLSTSEIVRLIFDKIHHLSLETHQRDSVLRLEIPVLKKVVAGIHRRKYGNDRVADSDSPYLEQIAELQKKKVLTMQQQLFDWKLVGLHKKMLTEIAASELTLHSTGVLGITGMHS</sequence>
<reference evidence="2" key="1">
    <citation type="submission" date="2022-11" db="UniProtKB">
        <authorList>
            <consortium name="WormBaseParasite"/>
        </authorList>
    </citation>
    <scope>IDENTIFICATION</scope>
</reference>
<organism evidence="1 2">
    <name type="scientific">Parascaris univalens</name>
    <name type="common">Nematode worm</name>
    <dbReference type="NCBI Taxonomy" id="6257"/>
    <lineage>
        <taxon>Eukaryota</taxon>
        <taxon>Metazoa</taxon>
        <taxon>Ecdysozoa</taxon>
        <taxon>Nematoda</taxon>
        <taxon>Chromadorea</taxon>
        <taxon>Rhabditida</taxon>
        <taxon>Spirurina</taxon>
        <taxon>Ascaridomorpha</taxon>
        <taxon>Ascaridoidea</taxon>
        <taxon>Ascarididae</taxon>
        <taxon>Parascaris</taxon>
    </lineage>
</organism>
<protein>
    <submittedName>
        <fullName evidence="2">Uncharacterized protein</fullName>
    </submittedName>
</protein>
<evidence type="ECO:0000313" key="1">
    <source>
        <dbReference type="Proteomes" id="UP000887569"/>
    </source>
</evidence>
<dbReference type="AlphaFoldDB" id="A0A914ZV29"/>
<accession>A0A914ZV29</accession>
<dbReference type="Proteomes" id="UP000887569">
    <property type="component" value="Unplaced"/>
</dbReference>
<evidence type="ECO:0000313" key="2">
    <source>
        <dbReference type="WBParaSite" id="PgB12X_g045_t01"/>
    </source>
</evidence>
<keyword evidence="1" id="KW-1185">Reference proteome</keyword>
<name>A0A914ZV29_PARUN</name>